<name>A0ABS9TKG4_9PSEU</name>
<dbReference type="Proteomes" id="UP001299970">
    <property type="component" value="Unassembled WGS sequence"/>
</dbReference>
<feature type="domain" description="DUF1707" evidence="2">
    <location>
        <begin position="10"/>
        <end position="62"/>
    </location>
</feature>
<keyword evidence="1" id="KW-1133">Transmembrane helix</keyword>
<accession>A0ABS9TKG4</accession>
<keyword evidence="4" id="KW-1185">Reference proteome</keyword>
<protein>
    <submittedName>
        <fullName evidence="3">DUF1707 domain-containing protein</fullName>
    </submittedName>
</protein>
<evidence type="ECO:0000313" key="4">
    <source>
        <dbReference type="Proteomes" id="UP001299970"/>
    </source>
</evidence>
<reference evidence="3 4" key="1">
    <citation type="submission" date="2022-03" db="EMBL/GenBank/DDBJ databases">
        <title>Pseudonocardia alaer sp. nov., a novel actinomycete isolated from reed forest soil.</title>
        <authorList>
            <person name="Wang L."/>
        </authorList>
    </citation>
    <scope>NUCLEOTIDE SEQUENCE [LARGE SCALE GENOMIC DNA]</scope>
    <source>
        <strain evidence="3 4">Y-16303</strain>
    </source>
</reference>
<feature type="transmembrane region" description="Helical" evidence="1">
    <location>
        <begin position="117"/>
        <end position="137"/>
    </location>
</feature>
<dbReference type="RefSeq" id="WP_241039638.1">
    <property type="nucleotide sequence ID" value="NZ_BAAAJF010000040.1"/>
</dbReference>
<proteinExistence type="predicted"/>
<gene>
    <name evidence="3" type="ORF">MMF94_25140</name>
</gene>
<dbReference type="EMBL" id="JAKXMK010000023">
    <property type="protein sequence ID" value="MCH6168993.1"/>
    <property type="molecule type" value="Genomic_DNA"/>
</dbReference>
<feature type="transmembrane region" description="Helical" evidence="1">
    <location>
        <begin position="94"/>
        <end position="111"/>
    </location>
</feature>
<keyword evidence="1" id="KW-0472">Membrane</keyword>
<evidence type="ECO:0000313" key="3">
    <source>
        <dbReference type="EMBL" id="MCH6168993.1"/>
    </source>
</evidence>
<evidence type="ECO:0000259" key="2">
    <source>
        <dbReference type="Pfam" id="PF08044"/>
    </source>
</evidence>
<dbReference type="Pfam" id="PF08044">
    <property type="entry name" value="DUF1707"/>
    <property type="match status" value="1"/>
</dbReference>
<sequence>MTSGEESSPLRIGNAERTAAMKALDEHLSAGRLGIEEYGERTAKAANAVVASEIAELFTDLPEPRPQLPGTAAPLTAPLPVAPAAGEVAPKKDGYLLLTITPVVALLLFFITKQWYFFLLIPLMGALVYGGGVGKGNGRRDRRRDRR</sequence>
<evidence type="ECO:0000256" key="1">
    <source>
        <dbReference type="SAM" id="Phobius"/>
    </source>
</evidence>
<keyword evidence="1" id="KW-0812">Transmembrane</keyword>
<organism evidence="3 4">
    <name type="scientific">Pseudonocardia alaniniphila</name>
    <dbReference type="NCBI Taxonomy" id="75291"/>
    <lineage>
        <taxon>Bacteria</taxon>
        <taxon>Bacillati</taxon>
        <taxon>Actinomycetota</taxon>
        <taxon>Actinomycetes</taxon>
        <taxon>Pseudonocardiales</taxon>
        <taxon>Pseudonocardiaceae</taxon>
        <taxon>Pseudonocardia</taxon>
    </lineage>
</organism>
<dbReference type="InterPro" id="IPR012551">
    <property type="entry name" value="DUF1707_SHOCT-like"/>
</dbReference>
<comment type="caution">
    <text evidence="3">The sequence shown here is derived from an EMBL/GenBank/DDBJ whole genome shotgun (WGS) entry which is preliminary data.</text>
</comment>